<evidence type="ECO:0000256" key="12">
    <source>
        <dbReference type="ARBA" id="ARBA00023139"/>
    </source>
</evidence>
<dbReference type="InterPro" id="IPR000488">
    <property type="entry name" value="Death_dom"/>
</dbReference>
<dbReference type="GO" id="GO:0097527">
    <property type="term" value="P:necroptotic signaling pathway"/>
    <property type="evidence" value="ECO:0007669"/>
    <property type="project" value="TreeGrafter"/>
</dbReference>
<sequence length="331" mass="37587">MKGWRCDSAGISICPLLTFLAGSLSSVTALVTDIRSDMLELRTNVTKTETQCPEGQYRGGQFCCLPCPPGKRKDADCLNNGEKSICVPCKEGEEYTDKDNYSPKCRRCGFCDEGHGLEVETKCTLTQNTKCRCKTNFYCNTSLCEHCDPCITCEYGIIEECTPTSNTKCKTESSRYNHLWWLLLVPISIVLGILIKRKYQNCGHNDESPPSNPETVPMNLPDVDLSKYIISIAEQMRINEVREFVRKNGISEAKMDEIKNDNPQDTAEQKVQLLRNWYQYHGKKDAYKTLIINLRKANLCALAEKIQEVVQKDFEKSTSDLKNENERQSLV</sequence>
<feature type="signal peptide" evidence="22">
    <location>
        <begin position="1"/>
        <end position="29"/>
    </location>
</feature>
<evidence type="ECO:0000256" key="4">
    <source>
        <dbReference type="ARBA" id="ARBA00022475"/>
    </source>
</evidence>
<evidence type="ECO:0000259" key="24">
    <source>
        <dbReference type="PROSITE" id="PS50050"/>
    </source>
</evidence>
<feature type="domain" description="Death" evidence="23">
    <location>
        <begin position="226"/>
        <end position="310"/>
    </location>
</feature>
<feature type="transmembrane region" description="Helical" evidence="21">
    <location>
        <begin position="178"/>
        <end position="195"/>
    </location>
</feature>
<evidence type="ECO:0000256" key="6">
    <source>
        <dbReference type="ARBA" id="ARBA00022703"/>
    </source>
</evidence>
<dbReference type="Gene3D" id="2.10.50.10">
    <property type="entry name" value="Tumor Necrosis Factor Receptor, subunit A, domain 2"/>
    <property type="match status" value="2"/>
</dbReference>
<dbReference type="RefSeq" id="XP_020026523.1">
    <property type="nucleotide sequence ID" value="XM_020170934.1"/>
</dbReference>
<keyword evidence="5 21" id="KW-0812">Transmembrane</keyword>
<protein>
    <recommendedName>
        <fullName evidence="3">Tumor necrosis factor receptor superfamily member 6</fullName>
    </recommendedName>
    <alternativeName>
        <fullName evidence="18">Apo-1 antigen</fullName>
    </alternativeName>
    <alternativeName>
        <fullName evidence="19">Apoptosis-mediating surface antigen FAS</fullName>
    </alternativeName>
    <alternativeName>
        <fullName evidence="17">FASLG receptor</fullName>
    </alternativeName>
</protein>
<evidence type="ECO:0000256" key="21">
    <source>
        <dbReference type="SAM" id="Phobius"/>
    </source>
</evidence>
<evidence type="ECO:0000256" key="22">
    <source>
        <dbReference type="SAM" id="SignalP"/>
    </source>
</evidence>
<dbReference type="InterPro" id="IPR033998">
    <property type="entry name" value="TNFRSF6_death"/>
</dbReference>
<dbReference type="PANTHER" id="PTHR46874:SF1">
    <property type="entry name" value="TUMOR NECROSIS FACTOR RECEPTOR SUPERFAMILY MEMBER 6"/>
    <property type="match status" value="1"/>
</dbReference>
<evidence type="ECO:0000259" key="23">
    <source>
        <dbReference type="PROSITE" id="PS50017"/>
    </source>
</evidence>
<evidence type="ECO:0000256" key="2">
    <source>
        <dbReference type="ARBA" id="ARBA00004285"/>
    </source>
</evidence>
<keyword evidence="15" id="KW-0325">Glycoprotein</keyword>
<comment type="subcellular location">
    <subcellularLocation>
        <location evidence="1">Cell membrane</location>
        <topology evidence="1">Single-pass type I membrane protein</topology>
    </subcellularLocation>
    <subcellularLocation>
        <location evidence="2">Membrane raft</location>
    </subcellularLocation>
</comment>
<evidence type="ECO:0000313" key="26">
    <source>
        <dbReference type="RefSeq" id="XP_020026523.1"/>
    </source>
</evidence>
<keyword evidence="9" id="KW-0112">Calmodulin-binding</keyword>
<dbReference type="GO" id="GO:0031265">
    <property type="term" value="C:CD95 death-inducing signaling complex"/>
    <property type="evidence" value="ECO:0007669"/>
    <property type="project" value="UniProtKB-ARBA"/>
</dbReference>
<dbReference type="FunFam" id="2.10.50.10:FF:000021">
    <property type="entry name" value="Tumor necrosis factor receptor superfamily member 6"/>
    <property type="match status" value="1"/>
</dbReference>
<name>A0A8B7V482_CASCN</name>
<keyword evidence="11 21" id="KW-0472">Membrane</keyword>
<dbReference type="GO" id="GO:0006924">
    <property type="term" value="P:activation-induced cell death of T cells"/>
    <property type="evidence" value="ECO:0007669"/>
    <property type="project" value="TreeGrafter"/>
</dbReference>
<dbReference type="PANTHER" id="PTHR46874">
    <property type="entry name" value="TUMOR NECROSIS FACTOR RECEPTOR SUPERFAMILY MEMBER 6"/>
    <property type="match status" value="1"/>
</dbReference>
<dbReference type="KEGG" id="ccan:109691142"/>
<evidence type="ECO:0000256" key="15">
    <source>
        <dbReference type="ARBA" id="ARBA00023180"/>
    </source>
</evidence>
<feature type="repeat" description="TNFR-Cys" evidence="20">
    <location>
        <begin position="88"/>
        <end position="131"/>
    </location>
</feature>
<dbReference type="CDD" id="cd08316">
    <property type="entry name" value="Death_FAS_TNFRSF6"/>
    <property type="match status" value="1"/>
</dbReference>
<keyword evidence="4" id="KW-1003">Cell membrane</keyword>
<evidence type="ECO:0000256" key="20">
    <source>
        <dbReference type="PROSITE-ProRule" id="PRU00206"/>
    </source>
</evidence>
<evidence type="ECO:0000256" key="18">
    <source>
        <dbReference type="ARBA" id="ARBA00032338"/>
    </source>
</evidence>
<organism evidence="26">
    <name type="scientific">Castor canadensis</name>
    <name type="common">American beaver</name>
    <dbReference type="NCBI Taxonomy" id="51338"/>
    <lineage>
        <taxon>Eukaryota</taxon>
        <taxon>Metazoa</taxon>
        <taxon>Chordata</taxon>
        <taxon>Craniata</taxon>
        <taxon>Vertebrata</taxon>
        <taxon>Euteleostomi</taxon>
        <taxon>Mammalia</taxon>
        <taxon>Eutheria</taxon>
        <taxon>Euarchontoglires</taxon>
        <taxon>Glires</taxon>
        <taxon>Rodentia</taxon>
        <taxon>Castorimorpha</taxon>
        <taxon>Castoridae</taxon>
        <taxon>Castor</taxon>
    </lineage>
</organism>
<keyword evidence="8" id="KW-0677">Repeat</keyword>
<dbReference type="SUPFAM" id="SSF47986">
    <property type="entry name" value="DEATH domain"/>
    <property type="match status" value="1"/>
</dbReference>
<evidence type="ECO:0000256" key="5">
    <source>
        <dbReference type="ARBA" id="ARBA00022692"/>
    </source>
</evidence>
<dbReference type="GO" id="GO:0045121">
    <property type="term" value="C:membrane raft"/>
    <property type="evidence" value="ECO:0007669"/>
    <property type="project" value="UniProtKB-SubCell"/>
</dbReference>
<dbReference type="PROSITE" id="PS50050">
    <property type="entry name" value="TNFR_NGFR_2"/>
    <property type="match status" value="2"/>
</dbReference>
<comment type="caution">
    <text evidence="20">Lacks conserved residue(s) required for the propagation of feature annotation.</text>
</comment>
<dbReference type="PROSITE" id="PS50017">
    <property type="entry name" value="DEATH_DOMAIN"/>
    <property type="match status" value="1"/>
</dbReference>
<evidence type="ECO:0000256" key="17">
    <source>
        <dbReference type="ARBA" id="ARBA00030181"/>
    </source>
</evidence>
<dbReference type="GO" id="GO:0032872">
    <property type="term" value="P:regulation of stress-activated MAPK cascade"/>
    <property type="evidence" value="ECO:0007669"/>
    <property type="project" value="TreeGrafter"/>
</dbReference>
<dbReference type="CTD" id="355"/>
<dbReference type="SMART" id="SM00005">
    <property type="entry name" value="DEATH"/>
    <property type="match status" value="1"/>
</dbReference>
<keyword evidence="12" id="KW-0564">Palmitate</keyword>
<evidence type="ECO:0000256" key="1">
    <source>
        <dbReference type="ARBA" id="ARBA00004251"/>
    </source>
</evidence>
<dbReference type="GO" id="GO:0043066">
    <property type="term" value="P:negative regulation of apoptotic process"/>
    <property type="evidence" value="ECO:0007669"/>
    <property type="project" value="TreeGrafter"/>
</dbReference>
<accession>A0A8B7V482</accession>
<gene>
    <name evidence="26" type="primary">Fas</name>
</gene>
<evidence type="ECO:0000256" key="3">
    <source>
        <dbReference type="ARBA" id="ARBA00015761"/>
    </source>
</evidence>
<evidence type="ECO:0000256" key="14">
    <source>
        <dbReference type="ARBA" id="ARBA00023170"/>
    </source>
</evidence>
<dbReference type="SUPFAM" id="SSF57586">
    <property type="entry name" value="TNF receptor-like"/>
    <property type="match status" value="2"/>
</dbReference>
<dbReference type="OrthoDB" id="8848202at2759"/>
<feature type="domain" description="TNFR-Cys" evidence="24">
    <location>
        <begin position="132"/>
        <end position="169"/>
    </location>
</feature>
<dbReference type="AlphaFoldDB" id="A0A8B7V482"/>
<dbReference type="PRINTS" id="PR01680">
    <property type="entry name" value="TNFACTORR6"/>
</dbReference>
<evidence type="ECO:0000256" key="7">
    <source>
        <dbReference type="ARBA" id="ARBA00022729"/>
    </source>
</evidence>
<feature type="repeat" description="TNFR-Cys" evidence="20">
    <location>
        <begin position="132"/>
        <end position="169"/>
    </location>
</feature>
<dbReference type="GO" id="GO:0009897">
    <property type="term" value="C:external side of plasma membrane"/>
    <property type="evidence" value="ECO:0007669"/>
    <property type="project" value="TreeGrafter"/>
</dbReference>
<keyword evidence="10 21" id="KW-1133">Transmembrane helix</keyword>
<keyword evidence="6" id="KW-0053">Apoptosis</keyword>
<keyword evidence="25" id="KW-1185">Reference proteome</keyword>
<evidence type="ECO:0000256" key="9">
    <source>
        <dbReference type="ARBA" id="ARBA00022860"/>
    </source>
</evidence>
<dbReference type="InterPro" id="IPR001368">
    <property type="entry name" value="TNFR/NGFR_Cys_rich_reg"/>
</dbReference>
<evidence type="ECO:0000256" key="11">
    <source>
        <dbReference type="ARBA" id="ARBA00023136"/>
    </source>
</evidence>
<feature type="chain" id="PRO_5034174726" description="Tumor necrosis factor receptor superfamily member 6" evidence="22">
    <location>
        <begin position="30"/>
        <end position="331"/>
    </location>
</feature>
<keyword evidence="14 26" id="KW-0675">Receptor</keyword>
<dbReference type="GeneID" id="109691142"/>
<dbReference type="InterPro" id="IPR033999">
    <property type="entry name" value="TNFRSF6_N"/>
</dbReference>
<dbReference type="FunFam" id="1.10.533.10:FF:000057">
    <property type="entry name" value="Tumor necrosis factor receptor superfamily member 6"/>
    <property type="match status" value="1"/>
</dbReference>
<reference evidence="26" key="1">
    <citation type="submission" date="2025-08" db="UniProtKB">
        <authorList>
            <consortium name="RefSeq"/>
        </authorList>
    </citation>
    <scope>IDENTIFICATION</scope>
    <source>
        <tissue evidence="26">Leukocyte</tissue>
    </source>
</reference>
<dbReference type="CDD" id="cd10579">
    <property type="entry name" value="TNFRSF6"/>
    <property type="match status" value="1"/>
</dbReference>
<evidence type="ECO:0000313" key="25">
    <source>
        <dbReference type="Proteomes" id="UP001732720"/>
    </source>
</evidence>
<dbReference type="InterPro" id="IPR008063">
    <property type="entry name" value="Fas_rcpt"/>
</dbReference>
<dbReference type="InterPro" id="IPR011029">
    <property type="entry name" value="DEATH-like_dom_sf"/>
</dbReference>
<dbReference type="GO" id="GO:0097049">
    <property type="term" value="P:motor neuron apoptotic process"/>
    <property type="evidence" value="ECO:0007669"/>
    <property type="project" value="TreeGrafter"/>
</dbReference>
<dbReference type="GO" id="GO:0005031">
    <property type="term" value="F:tumor necrosis factor receptor activity"/>
    <property type="evidence" value="ECO:0007669"/>
    <property type="project" value="TreeGrafter"/>
</dbReference>
<feature type="domain" description="TNFR-Cys" evidence="24">
    <location>
        <begin position="88"/>
        <end position="131"/>
    </location>
</feature>
<dbReference type="Pfam" id="PF00531">
    <property type="entry name" value="Death"/>
    <property type="match status" value="1"/>
</dbReference>
<dbReference type="Pfam" id="PF00020">
    <property type="entry name" value="TNFR_c6"/>
    <property type="match status" value="1"/>
</dbReference>
<dbReference type="SMART" id="SM00208">
    <property type="entry name" value="TNFR"/>
    <property type="match status" value="3"/>
</dbReference>
<dbReference type="GO" id="GO:0006955">
    <property type="term" value="P:immune response"/>
    <property type="evidence" value="ECO:0007669"/>
    <property type="project" value="InterPro"/>
</dbReference>
<dbReference type="Proteomes" id="UP001732720">
    <property type="component" value="Chromosome 7"/>
</dbReference>
<dbReference type="Gene3D" id="1.10.533.10">
    <property type="entry name" value="Death Domain, Fas"/>
    <property type="match status" value="1"/>
</dbReference>
<dbReference type="GO" id="GO:0097192">
    <property type="term" value="P:extrinsic apoptotic signaling pathway in absence of ligand"/>
    <property type="evidence" value="ECO:0007669"/>
    <property type="project" value="TreeGrafter"/>
</dbReference>
<proteinExistence type="predicted"/>
<evidence type="ECO:0000256" key="8">
    <source>
        <dbReference type="ARBA" id="ARBA00022737"/>
    </source>
</evidence>
<evidence type="ECO:0000256" key="10">
    <source>
        <dbReference type="ARBA" id="ARBA00022989"/>
    </source>
</evidence>
<dbReference type="RefSeq" id="XP_020026523.1">
    <property type="nucleotide sequence ID" value="XM_020170934.2"/>
</dbReference>
<keyword evidence="16" id="KW-0449">Lipoprotein</keyword>
<dbReference type="PROSITE" id="PS00652">
    <property type="entry name" value="TNFR_NGFR_1"/>
    <property type="match status" value="1"/>
</dbReference>
<keyword evidence="7 22" id="KW-0732">Signal</keyword>
<keyword evidence="13" id="KW-1015">Disulfide bond</keyword>
<evidence type="ECO:0000256" key="19">
    <source>
        <dbReference type="ARBA" id="ARBA00032502"/>
    </source>
</evidence>
<evidence type="ECO:0000256" key="16">
    <source>
        <dbReference type="ARBA" id="ARBA00023288"/>
    </source>
</evidence>
<evidence type="ECO:0000256" key="13">
    <source>
        <dbReference type="ARBA" id="ARBA00023157"/>
    </source>
</evidence>
<dbReference type="GO" id="GO:0005516">
    <property type="term" value="F:calmodulin binding"/>
    <property type="evidence" value="ECO:0007669"/>
    <property type="project" value="UniProtKB-KW"/>
</dbReference>